<dbReference type="Proteomes" id="UP001153269">
    <property type="component" value="Unassembled WGS sequence"/>
</dbReference>
<name>A0A9N7VTT3_PLEPL</name>
<protein>
    <submittedName>
        <fullName evidence="1">Uncharacterized protein</fullName>
    </submittedName>
</protein>
<evidence type="ECO:0000313" key="1">
    <source>
        <dbReference type="EMBL" id="CAB1455570.1"/>
    </source>
</evidence>
<accession>A0A9N7VTT3</accession>
<sequence length="100" mass="10695">MRRSCQDTLHHLAVALQGGAGISEASEVQPSKLRSLLPHRLSKELSDFATLCVKSPEGSFKEAAGPFGIGKVNVSQGSGQTQSRIVFMILKLGRFAFPLA</sequence>
<comment type="caution">
    <text evidence="1">The sequence shown here is derived from an EMBL/GenBank/DDBJ whole genome shotgun (WGS) entry which is preliminary data.</text>
</comment>
<organism evidence="1 2">
    <name type="scientific">Pleuronectes platessa</name>
    <name type="common">European plaice</name>
    <dbReference type="NCBI Taxonomy" id="8262"/>
    <lineage>
        <taxon>Eukaryota</taxon>
        <taxon>Metazoa</taxon>
        <taxon>Chordata</taxon>
        <taxon>Craniata</taxon>
        <taxon>Vertebrata</taxon>
        <taxon>Euteleostomi</taxon>
        <taxon>Actinopterygii</taxon>
        <taxon>Neopterygii</taxon>
        <taxon>Teleostei</taxon>
        <taxon>Neoteleostei</taxon>
        <taxon>Acanthomorphata</taxon>
        <taxon>Carangaria</taxon>
        <taxon>Pleuronectiformes</taxon>
        <taxon>Pleuronectoidei</taxon>
        <taxon>Pleuronectidae</taxon>
        <taxon>Pleuronectes</taxon>
    </lineage>
</organism>
<reference evidence="1" key="1">
    <citation type="submission" date="2020-03" db="EMBL/GenBank/DDBJ databases">
        <authorList>
            <person name="Weist P."/>
        </authorList>
    </citation>
    <scope>NUCLEOTIDE SEQUENCE</scope>
</reference>
<dbReference type="AlphaFoldDB" id="A0A9N7VTT3"/>
<gene>
    <name evidence="1" type="ORF">PLEPLA_LOCUS43351</name>
</gene>
<keyword evidence="2" id="KW-1185">Reference proteome</keyword>
<evidence type="ECO:0000313" key="2">
    <source>
        <dbReference type="Proteomes" id="UP001153269"/>
    </source>
</evidence>
<dbReference type="EMBL" id="CADEAL010004262">
    <property type="protein sequence ID" value="CAB1455570.1"/>
    <property type="molecule type" value="Genomic_DNA"/>
</dbReference>
<proteinExistence type="predicted"/>